<dbReference type="STRING" id="266749.SAMN05421876_1274"/>
<proteinExistence type="predicted"/>
<evidence type="ECO:0000313" key="2">
    <source>
        <dbReference type="Proteomes" id="UP000031473"/>
    </source>
</evidence>
<protein>
    <submittedName>
        <fullName evidence="1">Uncharacterized protein</fullName>
    </submittedName>
</protein>
<dbReference type="RefSeq" id="WP_039355157.1">
    <property type="nucleotide sequence ID" value="NZ_FOLA01000027.1"/>
</dbReference>
<dbReference type="AlphaFoldDB" id="A0A0C1CMK9"/>
<dbReference type="EMBL" id="JSYL01000029">
    <property type="protein sequence ID" value="KIA82310.1"/>
    <property type="molecule type" value="Genomic_DNA"/>
</dbReference>
<reference evidence="1 2" key="1">
    <citation type="submission" date="2014-10" db="EMBL/GenBank/DDBJ databases">
        <title>Kaistella jeonii genome.</title>
        <authorList>
            <person name="Clayton J.T."/>
            <person name="Newman J.D."/>
        </authorList>
    </citation>
    <scope>NUCLEOTIDE SEQUENCE [LARGE SCALE GENOMIC DNA]</scope>
    <source>
        <strain evidence="1 2">DSM 17048</strain>
    </source>
</reference>
<name>A0A0C1CMK9_9FLAO</name>
<dbReference type="OrthoDB" id="798785at2"/>
<sequence>MLDQNFCEYLEFEICKAFKNSSDERIRSFWCDGISLLNEEKIYSQKYVNDNRQTNLRAYIGVDGQTEYKLILKLGKEALSKFSRNLSMKECVPKATETNWFEIDMEENVIEIQLE</sequence>
<comment type="caution">
    <text evidence="1">The sequence shown here is derived from an EMBL/GenBank/DDBJ whole genome shotgun (WGS) entry which is preliminary data.</text>
</comment>
<keyword evidence="2" id="KW-1185">Reference proteome</keyword>
<evidence type="ECO:0000313" key="1">
    <source>
        <dbReference type="EMBL" id="KIA82310.1"/>
    </source>
</evidence>
<gene>
    <name evidence="1" type="ORF">OA86_15090</name>
</gene>
<organism evidence="1 2">
    <name type="scientific">Kaistella jeonii</name>
    <dbReference type="NCBI Taxonomy" id="266749"/>
    <lineage>
        <taxon>Bacteria</taxon>
        <taxon>Pseudomonadati</taxon>
        <taxon>Bacteroidota</taxon>
        <taxon>Flavobacteriia</taxon>
        <taxon>Flavobacteriales</taxon>
        <taxon>Weeksellaceae</taxon>
        <taxon>Chryseobacterium group</taxon>
        <taxon>Kaistella</taxon>
    </lineage>
</organism>
<accession>A0A0C1CMK9</accession>
<dbReference type="Proteomes" id="UP000031473">
    <property type="component" value="Unassembled WGS sequence"/>
</dbReference>